<dbReference type="PANTHER" id="PTHR21015">
    <property type="entry name" value="UDP-N-ACETYLGLUCOSAMINE--N-ACETYLMURAMYL-(PENTAPEPTIDE) PYROPHOSPHORYL-UNDECAPRENOL N-ACETYLGLUCOSAMINE TRANSFERASE 1"/>
    <property type="match status" value="1"/>
</dbReference>
<dbReference type="GO" id="GO:0016757">
    <property type="term" value="F:glycosyltransferase activity"/>
    <property type="evidence" value="ECO:0007669"/>
    <property type="project" value="TreeGrafter"/>
</dbReference>
<reference evidence="1" key="2">
    <citation type="journal article" date="2021" name="PeerJ">
        <title>Extensive microbial diversity within the chicken gut microbiome revealed by metagenomics and culture.</title>
        <authorList>
            <person name="Gilroy R."/>
            <person name="Ravi A."/>
            <person name="Getino M."/>
            <person name="Pursley I."/>
            <person name="Horton D.L."/>
            <person name="Alikhan N.F."/>
            <person name="Baker D."/>
            <person name="Gharbi K."/>
            <person name="Hall N."/>
            <person name="Watson M."/>
            <person name="Adriaenssens E.M."/>
            <person name="Foster-Nyarko E."/>
            <person name="Jarju S."/>
            <person name="Secka A."/>
            <person name="Antonio M."/>
            <person name="Oren A."/>
            <person name="Chaudhuri R.R."/>
            <person name="La Ragione R."/>
            <person name="Hildebrand F."/>
            <person name="Pallen M.J."/>
        </authorList>
    </citation>
    <scope>NUCLEOTIDE SEQUENCE</scope>
    <source>
        <strain evidence="1">G3-4614</strain>
    </source>
</reference>
<evidence type="ECO:0000313" key="1">
    <source>
        <dbReference type="EMBL" id="MBO8438959.1"/>
    </source>
</evidence>
<sequence length="376" mass="42490">MKVLFVIQGEGRGHLTQALAMAGMLRRNGHEIAEVLVGKSNFRTLPAFFSDGIKAPVKRFLSPNFLPSPSNRRVALLRSVWHNLFSLPEYMESIRFINRRIKESGADLVVNFYELLTGMAYLFYRQSVPQVCVAHQYLFLHPDFVFPEGKGEAGLFFLRLFTRLTSLGATERLALSFAPMRDVASQKIRVVPPLLRPEVLSCKAESGDYIHGYMLNAGFSKDVMSWHRQNPDTPLHFFWDKADAGDEYRVDDRLTFHKINDSKFLSMLAGCRGYATTAGFESVCEAMYLGKPVLMVPAHIEQDCNACDAVRHGAGIVAEEFDLSRLSEFAGRYVPNTAFRRWVDGCGNAVMAVLEEVVYRRRYTATVPALRYGSYI</sequence>
<dbReference type="Pfam" id="PF13528">
    <property type="entry name" value="Glyco_trans_1_3"/>
    <property type="match status" value="1"/>
</dbReference>
<comment type="caution">
    <text evidence="1">The sequence shown here is derived from an EMBL/GenBank/DDBJ whole genome shotgun (WGS) entry which is preliminary data.</text>
</comment>
<dbReference type="SUPFAM" id="SSF53756">
    <property type="entry name" value="UDP-Glycosyltransferase/glycogen phosphorylase"/>
    <property type="match status" value="1"/>
</dbReference>
<name>A0A9D9E887_9BACT</name>
<gene>
    <name evidence="1" type="ORF">IAC54_08720</name>
</gene>
<protein>
    <submittedName>
        <fullName evidence="1">Glycosyltransferase</fullName>
    </submittedName>
</protein>
<accession>A0A9D9E887</accession>
<dbReference type="EMBL" id="JADIMW010000087">
    <property type="protein sequence ID" value="MBO8438959.1"/>
    <property type="molecule type" value="Genomic_DNA"/>
</dbReference>
<dbReference type="Gene3D" id="3.40.50.2000">
    <property type="entry name" value="Glycogen Phosphorylase B"/>
    <property type="match status" value="1"/>
</dbReference>
<organism evidence="1 2">
    <name type="scientific">Candidatus Caccoplasma merdipullorum</name>
    <dbReference type="NCBI Taxonomy" id="2840718"/>
    <lineage>
        <taxon>Bacteria</taxon>
        <taxon>Pseudomonadati</taxon>
        <taxon>Bacteroidota</taxon>
        <taxon>Bacteroidia</taxon>
        <taxon>Bacteroidales</taxon>
        <taxon>Bacteroidaceae</taxon>
        <taxon>Bacteroidaceae incertae sedis</taxon>
        <taxon>Candidatus Caccoplasma</taxon>
    </lineage>
</organism>
<reference evidence="1" key="1">
    <citation type="submission" date="2020-10" db="EMBL/GenBank/DDBJ databases">
        <authorList>
            <person name="Gilroy R."/>
        </authorList>
    </citation>
    <scope>NUCLEOTIDE SEQUENCE</scope>
    <source>
        <strain evidence="1">G3-4614</strain>
    </source>
</reference>
<proteinExistence type="predicted"/>
<dbReference type="Proteomes" id="UP000823636">
    <property type="component" value="Unassembled WGS sequence"/>
</dbReference>
<dbReference type="PANTHER" id="PTHR21015:SF22">
    <property type="entry name" value="GLYCOSYLTRANSFERASE"/>
    <property type="match status" value="1"/>
</dbReference>
<dbReference type="AlphaFoldDB" id="A0A9D9E887"/>
<evidence type="ECO:0000313" key="2">
    <source>
        <dbReference type="Proteomes" id="UP000823636"/>
    </source>
</evidence>